<proteinExistence type="predicted"/>
<keyword evidence="3 5" id="KW-1133">Transmembrane helix</keyword>
<keyword evidence="4 5" id="KW-0472">Membrane</keyword>
<reference evidence="6 7" key="1">
    <citation type="submission" date="2016-06" db="EMBL/GenBank/DDBJ databases">
        <title>Comparative genomics of the ectomycorrhizal sister species Rhizopogon vinicolor and Rhizopogon vesiculosus (Basidiomycota: Boletales) reveals a divergence of the mating type B locus.</title>
        <authorList>
            <consortium name="DOE Joint Genome Institute"/>
            <person name="Mujic A.B."/>
            <person name="Kuo A."/>
            <person name="Tritt A."/>
            <person name="Lipzen A."/>
            <person name="Chen C."/>
            <person name="Johnson J."/>
            <person name="Sharma A."/>
            <person name="Barry K."/>
            <person name="Grigoriev I.V."/>
            <person name="Spatafora J.W."/>
        </authorList>
    </citation>
    <scope>NUCLEOTIDE SEQUENCE [LARGE SCALE GENOMIC DNA]</scope>
    <source>
        <strain evidence="6 7">AM-OR11-026</strain>
    </source>
</reference>
<evidence type="ECO:0000256" key="2">
    <source>
        <dbReference type="ARBA" id="ARBA00022692"/>
    </source>
</evidence>
<keyword evidence="7" id="KW-1185">Reference proteome</keyword>
<evidence type="ECO:0000313" key="7">
    <source>
        <dbReference type="Proteomes" id="UP000092154"/>
    </source>
</evidence>
<dbReference type="EMBL" id="KV448371">
    <property type="protein sequence ID" value="OAX37111.1"/>
    <property type="molecule type" value="Genomic_DNA"/>
</dbReference>
<dbReference type="InParanoid" id="A0A1B7MX29"/>
<dbReference type="InterPro" id="IPR036259">
    <property type="entry name" value="MFS_trans_sf"/>
</dbReference>
<evidence type="ECO:0000256" key="1">
    <source>
        <dbReference type="ARBA" id="ARBA00004141"/>
    </source>
</evidence>
<protein>
    <recommendedName>
        <fullName evidence="8">MFS general substrate transporter</fullName>
    </recommendedName>
</protein>
<keyword evidence="2 5" id="KW-0812">Transmembrane</keyword>
<dbReference type="AlphaFoldDB" id="A0A1B7MX29"/>
<feature type="transmembrane region" description="Helical" evidence="5">
    <location>
        <begin position="155"/>
        <end position="181"/>
    </location>
</feature>
<evidence type="ECO:0000256" key="5">
    <source>
        <dbReference type="SAM" id="Phobius"/>
    </source>
</evidence>
<feature type="transmembrane region" description="Helical" evidence="5">
    <location>
        <begin position="128"/>
        <end position="149"/>
    </location>
</feature>
<dbReference type="GO" id="GO:0016020">
    <property type="term" value="C:membrane"/>
    <property type="evidence" value="ECO:0007669"/>
    <property type="project" value="UniProtKB-SubCell"/>
</dbReference>
<dbReference type="GO" id="GO:0022857">
    <property type="term" value="F:transmembrane transporter activity"/>
    <property type="evidence" value="ECO:0007669"/>
    <property type="project" value="TreeGrafter"/>
</dbReference>
<dbReference type="Gene3D" id="1.20.1250.20">
    <property type="entry name" value="MFS general substrate transporter like domains"/>
    <property type="match status" value="1"/>
</dbReference>
<feature type="transmembrane region" description="Helical" evidence="5">
    <location>
        <begin position="94"/>
        <end position="116"/>
    </location>
</feature>
<dbReference type="Proteomes" id="UP000092154">
    <property type="component" value="Unassembled WGS sequence"/>
</dbReference>
<evidence type="ECO:0008006" key="8">
    <source>
        <dbReference type="Google" id="ProtNLM"/>
    </source>
</evidence>
<evidence type="ECO:0000256" key="3">
    <source>
        <dbReference type="ARBA" id="ARBA00022989"/>
    </source>
</evidence>
<dbReference type="PANTHER" id="PTHR23507">
    <property type="entry name" value="ZGC:174356"/>
    <property type="match status" value="1"/>
</dbReference>
<accession>A0A1B7MX29</accession>
<comment type="subcellular location">
    <subcellularLocation>
        <location evidence="1">Membrane</location>
        <topology evidence="1">Multi-pass membrane protein</topology>
    </subcellularLocation>
</comment>
<sequence>MASIPDISESRSTSEHDALLPERQPYNRHQFSPLTLLIPLAVVTRLTATLPTTTLLAVIQAAICRLWLTSNGTLPPDGHLSKELCAVPEVDKSYAVVISVISILDGLGAIAACSAISFISSRLGRKPAILGVVAASILGYALLICSQYLPAWLEASTLVASLFVQVFTNTFTMAFIVNVYAVDISSAEER</sequence>
<dbReference type="PANTHER" id="PTHR23507:SF1">
    <property type="entry name" value="FI18259P1-RELATED"/>
    <property type="match status" value="1"/>
</dbReference>
<evidence type="ECO:0000313" key="6">
    <source>
        <dbReference type="EMBL" id="OAX37111.1"/>
    </source>
</evidence>
<gene>
    <name evidence="6" type="ORF">K503DRAFT_801483</name>
</gene>
<dbReference type="OrthoDB" id="3026777at2759"/>
<name>A0A1B7MX29_9AGAM</name>
<evidence type="ECO:0000256" key="4">
    <source>
        <dbReference type="ARBA" id="ARBA00023136"/>
    </source>
</evidence>
<organism evidence="6 7">
    <name type="scientific">Rhizopogon vinicolor AM-OR11-026</name>
    <dbReference type="NCBI Taxonomy" id="1314800"/>
    <lineage>
        <taxon>Eukaryota</taxon>
        <taxon>Fungi</taxon>
        <taxon>Dikarya</taxon>
        <taxon>Basidiomycota</taxon>
        <taxon>Agaricomycotina</taxon>
        <taxon>Agaricomycetes</taxon>
        <taxon>Agaricomycetidae</taxon>
        <taxon>Boletales</taxon>
        <taxon>Suillineae</taxon>
        <taxon>Rhizopogonaceae</taxon>
        <taxon>Rhizopogon</taxon>
    </lineage>
</organism>